<keyword evidence="5" id="KW-1185">Reference proteome</keyword>
<dbReference type="CDD" id="cd09294">
    <property type="entry name" value="SmpB"/>
    <property type="match status" value="1"/>
</dbReference>
<dbReference type="InterPro" id="IPR023620">
    <property type="entry name" value="SmpB"/>
</dbReference>
<comment type="function">
    <text evidence="3">Required for rescue of stalled ribosomes mediated by trans-translation. Binds to transfer-messenger RNA (tmRNA), required for stable association of tmRNA with ribosomes. tmRNA and SmpB together mimic tRNA shape, replacing the anticodon stem-loop with SmpB. tmRNA is encoded by the ssrA gene; the 2 termini fold to resemble tRNA(Ala) and it encodes a 'tag peptide', a short internal open reading frame. During trans-translation Ala-aminoacylated tmRNA acts like a tRNA, entering the A-site of stalled ribosomes, displacing the stalled mRNA. The ribosome then switches to translate the ORF on the tmRNA; the nascent peptide is terminated with the 'tag peptide' encoded by the tmRNA and targeted for degradation. The ribosome is freed to recommence translation, which seems to be the essential function of trans-translation.</text>
</comment>
<sequence>MKIIADNKKARFDYSVISTYECGFVLLGSEVVAIRQGKINLKDSFVRIIKGEAWLLDAHIGHLKTTNKYFHHDERRARKLLLHKEQIDKLLGKVSVGGLSMLILNCYFSKGILKGTLALVKGKNLHDKRMSIKQRDLNRELRAYQ</sequence>
<dbReference type="Proteomes" id="UP000786183">
    <property type="component" value="Unassembled WGS sequence"/>
</dbReference>
<dbReference type="PANTHER" id="PTHR30308">
    <property type="entry name" value="TMRNA-BINDING COMPONENT OF TRANS-TRANSLATION TAGGING COMPLEX"/>
    <property type="match status" value="1"/>
</dbReference>
<keyword evidence="1 3" id="KW-0963">Cytoplasm</keyword>
<comment type="subcellular location">
    <subcellularLocation>
        <location evidence="3">Cytoplasm</location>
    </subcellularLocation>
    <text evidence="3">The tmRNA-SmpB complex associates with stalled 70S ribosomes.</text>
</comment>
<dbReference type="HAMAP" id="MF_00023">
    <property type="entry name" value="SmpB"/>
    <property type="match status" value="1"/>
</dbReference>
<dbReference type="NCBIfam" id="TIGR00086">
    <property type="entry name" value="smpB"/>
    <property type="match status" value="1"/>
</dbReference>
<evidence type="ECO:0000313" key="5">
    <source>
        <dbReference type="Proteomes" id="UP000786183"/>
    </source>
</evidence>
<evidence type="ECO:0000256" key="3">
    <source>
        <dbReference type="HAMAP-Rule" id="MF_00023"/>
    </source>
</evidence>
<comment type="similarity">
    <text evidence="3">Belongs to the SmpB family.</text>
</comment>
<dbReference type="PANTHER" id="PTHR30308:SF2">
    <property type="entry name" value="SSRA-BINDING PROTEIN"/>
    <property type="match status" value="1"/>
</dbReference>
<accession>A0ABS7WSW7</accession>
<dbReference type="NCBIfam" id="NF003843">
    <property type="entry name" value="PRK05422.1"/>
    <property type="match status" value="1"/>
</dbReference>
<evidence type="ECO:0000256" key="1">
    <source>
        <dbReference type="ARBA" id="ARBA00022490"/>
    </source>
</evidence>
<comment type="caution">
    <text evidence="4">The sequence shown here is derived from an EMBL/GenBank/DDBJ whole genome shotgun (WGS) entry which is preliminary data.</text>
</comment>
<dbReference type="InterPro" id="IPR000037">
    <property type="entry name" value="SsrA-bd_prot"/>
</dbReference>
<keyword evidence="2 3" id="KW-0694">RNA-binding</keyword>
<gene>
    <name evidence="3 4" type="primary">smpB</name>
    <name evidence="4" type="ORF">AVCANL283_05070</name>
</gene>
<name>A0ABS7WSW7_9BACT</name>
<evidence type="ECO:0000313" key="4">
    <source>
        <dbReference type="EMBL" id="MBZ7987471.1"/>
    </source>
</evidence>
<proteinExistence type="inferred from homology"/>
<dbReference type="Pfam" id="PF01668">
    <property type="entry name" value="SmpB"/>
    <property type="match status" value="1"/>
</dbReference>
<dbReference type="RefSeq" id="WP_224325354.1">
    <property type="nucleotide sequence ID" value="NZ_JACGBB010000009.1"/>
</dbReference>
<reference evidence="4 5" key="1">
    <citation type="submission" date="2020-07" db="EMBL/GenBank/DDBJ databases">
        <title>Transfer of Campylobacter canadensis to the novel genus Avispirillum gen. nov., that also includes two novel species recovered from migratory waterfowl: Avispirillum anseris sp. nov. and Avispirillum brantae sp. nov.</title>
        <authorList>
            <person name="Miller W.G."/>
            <person name="Chapman M.H."/>
            <person name="Yee E."/>
            <person name="Inglis G.D."/>
        </authorList>
    </citation>
    <scope>NUCLEOTIDE SEQUENCE [LARGE SCALE GENOMIC DNA]</scope>
    <source>
        <strain evidence="4 5">L283</strain>
    </source>
</reference>
<evidence type="ECO:0000256" key="2">
    <source>
        <dbReference type="ARBA" id="ARBA00022884"/>
    </source>
</evidence>
<dbReference type="EMBL" id="JACGBB010000009">
    <property type="protein sequence ID" value="MBZ7987471.1"/>
    <property type="molecule type" value="Genomic_DNA"/>
</dbReference>
<protein>
    <recommendedName>
        <fullName evidence="3">SsrA-binding protein</fullName>
    </recommendedName>
    <alternativeName>
        <fullName evidence="3">Small protein B</fullName>
    </alternativeName>
</protein>
<dbReference type="Gene3D" id="2.40.280.10">
    <property type="match status" value="1"/>
</dbReference>
<dbReference type="SUPFAM" id="SSF74982">
    <property type="entry name" value="Small protein B (SmpB)"/>
    <property type="match status" value="1"/>
</dbReference>
<organism evidence="4 5">
    <name type="scientific">Campylobacter canadensis</name>
    <dbReference type="NCBI Taxonomy" id="449520"/>
    <lineage>
        <taxon>Bacteria</taxon>
        <taxon>Pseudomonadati</taxon>
        <taxon>Campylobacterota</taxon>
        <taxon>Epsilonproteobacteria</taxon>
        <taxon>Campylobacterales</taxon>
        <taxon>Campylobacteraceae</taxon>
        <taxon>Campylobacter</taxon>
    </lineage>
</organism>